<proteinExistence type="predicted"/>
<dbReference type="PANTHER" id="PTHR46068:SF1">
    <property type="entry name" value="TRANSPOSASE IS30-LIKE HTH DOMAIN-CONTAINING PROTEIN"/>
    <property type="match status" value="1"/>
</dbReference>
<dbReference type="EMBL" id="BMAU01021359">
    <property type="protein sequence ID" value="GFY21917.1"/>
    <property type="molecule type" value="Genomic_DNA"/>
</dbReference>
<dbReference type="InterPro" id="IPR036397">
    <property type="entry name" value="RNaseH_sf"/>
</dbReference>
<evidence type="ECO:0000313" key="1">
    <source>
        <dbReference type="EMBL" id="GFY21917.1"/>
    </source>
</evidence>
<dbReference type="Proteomes" id="UP000887159">
    <property type="component" value="Unassembled WGS sequence"/>
</dbReference>
<evidence type="ECO:0000313" key="2">
    <source>
        <dbReference type="Proteomes" id="UP000887159"/>
    </source>
</evidence>
<reference evidence="1" key="1">
    <citation type="submission" date="2020-08" db="EMBL/GenBank/DDBJ databases">
        <title>Multicomponent nature underlies the extraordinary mechanical properties of spider dragline silk.</title>
        <authorList>
            <person name="Kono N."/>
            <person name="Nakamura H."/>
            <person name="Mori M."/>
            <person name="Yoshida Y."/>
            <person name="Ohtoshi R."/>
            <person name="Malay A.D."/>
            <person name="Moran D.A.P."/>
            <person name="Tomita M."/>
            <person name="Numata K."/>
            <person name="Arakawa K."/>
        </authorList>
    </citation>
    <scope>NUCLEOTIDE SEQUENCE</scope>
</reference>
<evidence type="ECO:0008006" key="3">
    <source>
        <dbReference type="Google" id="ProtNLM"/>
    </source>
</evidence>
<sequence>MRQIARDVGISDRLVRRIAKTDHGLKPYKLRKVQLLSEKTKLVRLRKCRKVLRLAASQLWERFLFTDAKLFTVQQVHNSQNDRMWCVNAPSTSAIVEHRQYLKSVMIWGGICASGKTPLVSVGVKVNPKVYTGETLLKLLYFRGIISISEIQIGRFNKTALVCKAEKAQEGCKVNFPDMT</sequence>
<organism evidence="1 2">
    <name type="scientific">Trichonephila clavipes</name>
    <name type="common">Golden silk orbweaver</name>
    <name type="synonym">Nephila clavipes</name>
    <dbReference type="NCBI Taxonomy" id="2585209"/>
    <lineage>
        <taxon>Eukaryota</taxon>
        <taxon>Metazoa</taxon>
        <taxon>Ecdysozoa</taxon>
        <taxon>Arthropoda</taxon>
        <taxon>Chelicerata</taxon>
        <taxon>Arachnida</taxon>
        <taxon>Araneae</taxon>
        <taxon>Araneomorphae</taxon>
        <taxon>Entelegynae</taxon>
        <taxon>Araneoidea</taxon>
        <taxon>Nephilidae</taxon>
        <taxon>Trichonephila</taxon>
    </lineage>
</organism>
<dbReference type="GO" id="GO:0003676">
    <property type="term" value="F:nucleic acid binding"/>
    <property type="evidence" value="ECO:0007669"/>
    <property type="project" value="InterPro"/>
</dbReference>
<name>A0A8X6SXF7_TRICX</name>
<dbReference type="Gene3D" id="3.30.420.10">
    <property type="entry name" value="Ribonuclease H-like superfamily/Ribonuclease H"/>
    <property type="match status" value="1"/>
</dbReference>
<comment type="caution">
    <text evidence="1">The sequence shown here is derived from an EMBL/GenBank/DDBJ whole genome shotgun (WGS) entry which is preliminary data.</text>
</comment>
<dbReference type="AlphaFoldDB" id="A0A8X6SXF7"/>
<accession>A0A8X6SXF7</accession>
<dbReference type="PANTHER" id="PTHR46068">
    <property type="entry name" value="PROTEIN CBG27172"/>
    <property type="match status" value="1"/>
</dbReference>
<gene>
    <name evidence="1" type="primary">AVEN_135796_1</name>
    <name evidence="1" type="ORF">TNCV_3295611</name>
</gene>
<keyword evidence="2" id="KW-1185">Reference proteome</keyword>
<protein>
    <recommendedName>
        <fullName evidence="3">Transposase</fullName>
    </recommendedName>
</protein>